<protein>
    <submittedName>
        <fullName evidence="1">Uncharacterized protein</fullName>
    </submittedName>
</protein>
<accession>A0ABR9WWU5</accession>
<evidence type="ECO:0000313" key="2">
    <source>
        <dbReference type="Proteomes" id="UP000607796"/>
    </source>
</evidence>
<dbReference type="EMBL" id="JADFFK010000001">
    <property type="protein sequence ID" value="MBE9635753.1"/>
    <property type="molecule type" value="Genomic_DNA"/>
</dbReference>
<sequence>MRDTFDFPEIPDRAFTGLPLIVDSFAGGGGASTGTAGRSAGAVELRAIGQSSGGCRMSGVAHQMPRIGGTFSKPGRLVIQKFCLQKFALPLRTGEIPVICTKRSSGASAHSRTSFTLRHFLASVENAQPPIVEIPVDNNRRKIRCLDVVGMAA</sequence>
<evidence type="ECO:0000313" key="1">
    <source>
        <dbReference type="EMBL" id="MBE9635753.1"/>
    </source>
</evidence>
<organism evidence="1 2">
    <name type="scientific">Salipiger mangrovisoli</name>
    <dbReference type="NCBI Taxonomy" id="2865933"/>
    <lineage>
        <taxon>Bacteria</taxon>
        <taxon>Pseudomonadati</taxon>
        <taxon>Pseudomonadota</taxon>
        <taxon>Alphaproteobacteria</taxon>
        <taxon>Rhodobacterales</taxon>
        <taxon>Roseobacteraceae</taxon>
        <taxon>Salipiger</taxon>
    </lineage>
</organism>
<gene>
    <name evidence="1" type="ORF">IQ782_02755</name>
</gene>
<keyword evidence="2" id="KW-1185">Reference proteome</keyword>
<reference evidence="1 2" key="1">
    <citation type="journal article" date="2021" name="Int. J. Syst. Evol. Microbiol.">
        <title>Salipiger mangrovisoli sp. nov., isolated from mangrove soil and the proposal for the reclassification of Paraphaeobacter pallidus as Salipiger pallidus comb. nov.</title>
        <authorList>
            <person name="Du J."/>
            <person name="Liu Y."/>
            <person name="Pei T."/>
            <person name="Deng M.R."/>
            <person name="Zhu H."/>
        </authorList>
    </citation>
    <scope>NUCLEOTIDE SEQUENCE [LARGE SCALE GENOMIC DNA]</scope>
    <source>
        <strain evidence="1 2">6D45A</strain>
    </source>
</reference>
<name>A0ABR9WWU5_9RHOB</name>
<dbReference type="RefSeq" id="WP_194133058.1">
    <property type="nucleotide sequence ID" value="NZ_JADFFK010000001.1"/>
</dbReference>
<proteinExistence type="predicted"/>
<dbReference type="Proteomes" id="UP000607796">
    <property type="component" value="Unassembled WGS sequence"/>
</dbReference>
<comment type="caution">
    <text evidence="1">The sequence shown here is derived from an EMBL/GenBank/DDBJ whole genome shotgun (WGS) entry which is preliminary data.</text>
</comment>